<dbReference type="Pfam" id="PF06967">
    <property type="entry name" value="Mo-nitro_C"/>
    <property type="match status" value="1"/>
</dbReference>
<dbReference type="AlphaFoldDB" id="A0A2N6LBY1"/>
<sequence length="73" mass="8420">MIQLLRRKLDETKIANPVSAKILCWLIPASCPFERSIQVAGYTIHIPALCHLNPFYEQLVGLRFRALEYLAQH</sequence>
<dbReference type="RefSeq" id="WP_102182432.1">
    <property type="nucleotide sequence ID" value="NZ_NMQE01000526.1"/>
</dbReference>
<organism evidence="2 3">
    <name type="scientific">Fischerella thermalis CCMEE 5318</name>
    <dbReference type="NCBI Taxonomy" id="2019666"/>
    <lineage>
        <taxon>Bacteria</taxon>
        <taxon>Bacillati</taxon>
        <taxon>Cyanobacteriota</taxon>
        <taxon>Cyanophyceae</taxon>
        <taxon>Nostocales</taxon>
        <taxon>Hapalosiphonaceae</taxon>
        <taxon>Fischerella</taxon>
    </lineage>
</organism>
<evidence type="ECO:0000313" key="3">
    <source>
        <dbReference type="Proteomes" id="UP000235081"/>
    </source>
</evidence>
<proteinExistence type="predicted"/>
<gene>
    <name evidence="2" type="ORF">CEN46_16800</name>
</gene>
<evidence type="ECO:0000313" key="2">
    <source>
        <dbReference type="EMBL" id="PMB20268.1"/>
    </source>
</evidence>
<dbReference type="EMBL" id="NMQE01000526">
    <property type="protein sequence ID" value="PMB20268.1"/>
    <property type="molecule type" value="Genomic_DNA"/>
</dbReference>
<reference evidence="2 3" key="1">
    <citation type="submission" date="2017-07" db="EMBL/GenBank/DDBJ databases">
        <title>Genomes of Fischerella (Mastigocladus) sp. strains.</title>
        <authorList>
            <person name="Miller S.R."/>
        </authorList>
    </citation>
    <scope>NUCLEOTIDE SEQUENCE [LARGE SCALE GENOMIC DNA]</scope>
    <source>
        <strain evidence="2 3">CCMEE 5318</strain>
    </source>
</reference>
<dbReference type="Proteomes" id="UP000235081">
    <property type="component" value="Unassembled WGS sequence"/>
</dbReference>
<feature type="domain" description="Mo-dependent nitrogenase C-terminal" evidence="1">
    <location>
        <begin position="2"/>
        <end position="72"/>
    </location>
</feature>
<accession>A0A2N6LBY1</accession>
<name>A0A2N6LBY1_9CYAN</name>
<comment type="caution">
    <text evidence="2">The sequence shown here is derived from an EMBL/GenBank/DDBJ whole genome shotgun (WGS) entry which is preliminary data.</text>
</comment>
<protein>
    <submittedName>
        <fullName evidence="2">Nitrogenase</fullName>
    </submittedName>
</protein>
<evidence type="ECO:0000259" key="1">
    <source>
        <dbReference type="Pfam" id="PF06967"/>
    </source>
</evidence>
<dbReference type="InterPro" id="IPR009717">
    <property type="entry name" value="Mo-dep_Nase_C"/>
</dbReference>